<organism evidence="1 2">
    <name type="scientific">Paenibacillus segetis</name>
    <dbReference type="NCBI Taxonomy" id="1325360"/>
    <lineage>
        <taxon>Bacteria</taxon>
        <taxon>Bacillati</taxon>
        <taxon>Bacillota</taxon>
        <taxon>Bacilli</taxon>
        <taxon>Bacillales</taxon>
        <taxon>Paenibacillaceae</taxon>
        <taxon>Paenibacillus</taxon>
    </lineage>
</organism>
<name>A0ABQ1YNG3_9BACL</name>
<reference evidence="2" key="1">
    <citation type="journal article" date="2019" name="Int. J. Syst. Evol. Microbiol.">
        <title>The Global Catalogue of Microorganisms (GCM) 10K type strain sequencing project: providing services to taxonomists for standard genome sequencing and annotation.</title>
        <authorList>
            <consortium name="The Broad Institute Genomics Platform"/>
            <consortium name="The Broad Institute Genome Sequencing Center for Infectious Disease"/>
            <person name="Wu L."/>
            <person name="Ma J."/>
        </authorList>
    </citation>
    <scope>NUCLEOTIDE SEQUENCE [LARGE SCALE GENOMIC DNA]</scope>
    <source>
        <strain evidence="2">CGMCC 1.12769</strain>
    </source>
</reference>
<proteinExistence type="predicted"/>
<dbReference type="InterPro" id="IPR013783">
    <property type="entry name" value="Ig-like_fold"/>
</dbReference>
<comment type="caution">
    <text evidence="1">The sequence shown here is derived from an EMBL/GenBank/DDBJ whole genome shotgun (WGS) entry which is preliminary data.</text>
</comment>
<dbReference type="Gene3D" id="2.60.40.10">
    <property type="entry name" value="Immunoglobulins"/>
    <property type="match status" value="1"/>
</dbReference>
<keyword evidence="2" id="KW-1185">Reference proteome</keyword>
<dbReference type="Proteomes" id="UP000659344">
    <property type="component" value="Unassembled WGS sequence"/>
</dbReference>
<sequence>MLMTSNNGGYADVKKGRKHWRILFISSLSVLILSTFVTGASAYASFSAQYVGESSSSITVHPGETGNFWVDLKNTGSETWLFGWPTHEVVLANTDSSYSYETSSIFTGYNNWLSFSRPAAPNYSGIQPGGTGRFGFSLTGQEEIGTNRVYLRPVKADGTFLSDLGLWFDINVVPYPGFALSAGNPVSNQVTLNWDKYVGNQFGSYKIYKFPKTYPDLRYYTGGDWNKNFQYLPQMHPYYLDATITNEDTLSYVSSIEDEKTYVYIVDVVDANGDTIARSDQVDVRNVSSYLVKPQERGQRIYYDPQLGDYRNTETRGYIESSMRWSTDSAETLFSLKTLPETYALSTTQNLVDFMKESMPRGLPTHRWADFKYGQGQSVFVDPQLKFDNGLYLVTGDLTVPRITFMESTYGSDPLGALRFAYGYDGLTPIEVTDPTTRSVTFDHDTNTMVIEFTKDENNVHVYFKVSIHGGVAEIEASLTPTNGSVTNPRLIVKALNDDGIGEPTFFGSVKQWDSDAWLLYDNGQGFVRGEDLAKNNPSRFEGILQSNGSSYFKYSGTLEQGTTWSDYLEKVRFGSHMLGGTADNYEPTEYNSTTYDNYLFGRLMNYGYPVMGLASWCSSHPSDASTREVLNDAIAIFYQNLRNYSDHNWSSYDDKSNGSLYFGEMGPLLYGLSIMADVDSTTTIDGLTYAELAQYVYDKLPDAASGLFANDNDALGNVIYGIREFKGMNDAKAANYESHLLDINSVNNKGYYTTKTYLGYSDKQSPKALRALSYFLQLPQWDTNDALVIRNELGYAGMGESQAWGQIVFNQLEESYGGVYPILIGTDARHSYQDINLTDIHWDAGANTLNMSFDNPFEELDVYTGVSDLSDVKLNGISLIPDTDYIFDETTHILRIMKTQTAGNHYTVSVVVE</sequence>
<gene>
    <name evidence="1" type="ORF">GCM10008013_34700</name>
</gene>
<protein>
    <submittedName>
        <fullName evidence="1">Uncharacterized protein</fullName>
    </submittedName>
</protein>
<accession>A0ABQ1YNG3</accession>
<dbReference type="EMBL" id="BMFT01000002">
    <property type="protein sequence ID" value="GGH31135.1"/>
    <property type="molecule type" value="Genomic_DNA"/>
</dbReference>
<evidence type="ECO:0000313" key="1">
    <source>
        <dbReference type="EMBL" id="GGH31135.1"/>
    </source>
</evidence>
<evidence type="ECO:0000313" key="2">
    <source>
        <dbReference type="Proteomes" id="UP000659344"/>
    </source>
</evidence>